<sequence>GITPGARVNIDSIFDDKGKLYIWGGNSRGVTDQAMYIFDTFDSTWSRILPSYVPEQRMAYSVTFKDGKIYFIGSTFSNIQDQKCVDIREIWIYDTLNTNNNPWTKKNAINTTYISNRYAHAAALAPSNQSIILYGGIISNASGIPPDYLITLDLQTFELSKLVTKHEPNIEDVS</sequence>
<dbReference type="SUPFAM" id="SSF50965">
    <property type="entry name" value="Galactose oxidase, central domain"/>
    <property type="match status" value="1"/>
</dbReference>
<dbReference type="Gene3D" id="2.120.10.80">
    <property type="entry name" value="Kelch-type beta propeller"/>
    <property type="match status" value="1"/>
</dbReference>
<proteinExistence type="predicted"/>
<dbReference type="EMBL" id="CAJVPL010007045">
    <property type="protein sequence ID" value="CAG8667480.1"/>
    <property type="molecule type" value="Genomic_DNA"/>
</dbReference>
<name>A0A9N9EAU2_9GLOM</name>
<gene>
    <name evidence="1" type="ORF">AGERDE_LOCUS12103</name>
</gene>
<evidence type="ECO:0000313" key="2">
    <source>
        <dbReference type="Proteomes" id="UP000789831"/>
    </source>
</evidence>
<dbReference type="InterPro" id="IPR015915">
    <property type="entry name" value="Kelch-typ_b-propeller"/>
</dbReference>
<feature type="non-terminal residue" evidence="1">
    <location>
        <position position="1"/>
    </location>
</feature>
<protein>
    <submittedName>
        <fullName evidence="1">9362_t:CDS:1</fullName>
    </submittedName>
</protein>
<keyword evidence="2" id="KW-1185">Reference proteome</keyword>
<dbReference type="AlphaFoldDB" id="A0A9N9EAU2"/>
<accession>A0A9N9EAU2</accession>
<dbReference type="Proteomes" id="UP000789831">
    <property type="component" value="Unassembled WGS sequence"/>
</dbReference>
<reference evidence="1" key="1">
    <citation type="submission" date="2021-06" db="EMBL/GenBank/DDBJ databases">
        <authorList>
            <person name="Kallberg Y."/>
            <person name="Tangrot J."/>
            <person name="Rosling A."/>
        </authorList>
    </citation>
    <scope>NUCLEOTIDE SEQUENCE</scope>
    <source>
        <strain evidence="1">MT106</strain>
    </source>
</reference>
<dbReference type="InterPro" id="IPR011043">
    <property type="entry name" value="Gal_Oxase/kelch_b-propeller"/>
</dbReference>
<feature type="non-terminal residue" evidence="1">
    <location>
        <position position="174"/>
    </location>
</feature>
<comment type="caution">
    <text evidence="1">The sequence shown here is derived from an EMBL/GenBank/DDBJ whole genome shotgun (WGS) entry which is preliminary data.</text>
</comment>
<organism evidence="1 2">
    <name type="scientific">Ambispora gerdemannii</name>
    <dbReference type="NCBI Taxonomy" id="144530"/>
    <lineage>
        <taxon>Eukaryota</taxon>
        <taxon>Fungi</taxon>
        <taxon>Fungi incertae sedis</taxon>
        <taxon>Mucoromycota</taxon>
        <taxon>Glomeromycotina</taxon>
        <taxon>Glomeromycetes</taxon>
        <taxon>Archaeosporales</taxon>
        <taxon>Ambisporaceae</taxon>
        <taxon>Ambispora</taxon>
    </lineage>
</organism>
<evidence type="ECO:0000313" key="1">
    <source>
        <dbReference type="EMBL" id="CAG8667480.1"/>
    </source>
</evidence>
<dbReference type="OrthoDB" id="45365at2759"/>